<dbReference type="Pfam" id="PF24883">
    <property type="entry name" value="NPHP3_N"/>
    <property type="match status" value="1"/>
</dbReference>
<accession>A0A8H7W4D7</accession>
<evidence type="ECO:0000259" key="2">
    <source>
        <dbReference type="Pfam" id="PF24883"/>
    </source>
</evidence>
<dbReference type="InterPro" id="IPR011990">
    <property type="entry name" value="TPR-like_helical_dom_sf"/>
</dbReference>
<dbReference type="PANTHER" id="PTHR10039:SF11">
    <property type="entry name" value="NACHT DOMAIN PROTEIN (AFU_ORTHOLOGUE AFUA_1G01490)"/>
    <property type="match status" value="1"/>
</dbReference>
<reference evidence="3" key="1">
    <citation type="submission" date="2021-02" db="EMBL/GenBank/DDBJ databases">
        <title>Genome sequence Cadophora malorum strain M34.</title>
        <authorList>
            <person name="Stefanovic E."/>
            <person name="Vu D."/>
            <person name="Scully C."/>
            <person name="Dijksterhuis J."/>
            <person name="Roader J."/>
            <person name="Houbraken J."/>
        </authorList>
    </citation>
    <scope>NUCLEOTIDE SEQUENCE</scope>
    <source>
        <strain evidence="3">M34</strain>
    </source>
</reference>
<evidence type="ECO:0000313" key="4">
    <source>
        <dbReference type="Proteomes" id="UP000664132"/>
    </source>
</evidence>
<keyword evidence="1" id="KW-0677">Repeat</keyword>
<keyword evidence="4" id="KW-1185">Reference proteome</keyword>
<dbReference type="InterPro" id="IPR056884">
    <property type="entry name" value="NPHP3-like_N"/>
</dbReference>
<dbReference type="OrthoDB" id="2546325at2759"/>
<evidence type="ECO:0000313" key="3">
    <source>
        <dbReference type="EMBL" id="KAG4414777.1"/>
    </source>
</evidence>
<evidence type="ECO:0000256" key="1">
    <source>
        <dbReference type="ARBA" id="ARBA00022737"/>
    </source>
</evidence>
<name>A0A8H7W4D7_9HELO</name>
<comment type="caution">
    <text evidence="3">The sequence shown here is derived from an EMBL/GenBank/DDBJ whole genome shotgun (WGS) entry which is preliminary data.</text>
</comment>
<gene>
    <name evidence="3" type="ORF">IFR04_012090</name>
</gene>
<dbReference type="Gene3D" id="3.40.50.300">
    <property type="entry name" value="P-loop containing nucleotide triphosphate hydrolases"/>
    <property type="match status" value="1"/>
</dbReference>
<protein>
    <recommendedName>
        <fullName evidence="2">Nephrocystin 3-like N-terminal domain-containing protein</fullName>
    </recommendedName>
</protein>
<proteinExistence type="predicted"/>
<dbReference type="Gene3D" id="1.25.40.10">
    <property type="entry name" value="Tetratricopeptide repeat domain"/>
    <property type="match status" value="1"/>
</dbReference>
<dbReference type="EMBL" id="JAFJYH010000249">
    <property type="protein sequence ID" value="KAG4414777.1"/>
    <property type="molecule type" value="Genomic_DNA"/>
</dbReference>
<dbReference type="PANTHER" id="PTHR10039">
    <property type="entry name" value="AMELOGENIN"/>
    <property type="match status" value="1"/>
</dbReference>
<dbReference type="InterPro" id="IPR027417">
    <property type="entry name" value="P-loop_NTPase"/>
</dbReference>
<feature type="domain" description="Nephrocystin 3-like N-terminal" evidence="2">
    <location>
        <begin position="46"/>
        <end position="212"/>
    </location>
</feature>
<dbReference type="Proteomes" id="UP000664132">
    <property type="component" value="Unassembled WGS sequence"/>
</dbReference>
<sequence length="1792" mass="203273">MEEKAREPVSIYVSFELVHGFLTPHDRMTRLLTTKRKVQNSGADFTCEWFDRQLAAFLRGDKGIMIVSGKPGSGKSFLQGWTVERLQTLTGRRASDVISYSIDPDLKNELTTLSVVKGLLLQLLQLNVGDNELYKSLAHAYELSSNGGSDAQVENGLWIALQTGLTRGRNHTIVIDGIDQLKGGNAEEAKLLGHLESVVASQSKTKMLLFSRNLSNAIMQKHEHLAITSEYTRQDIRYFTESLLASSLSPGALTEKDIKTAIASLTETSDGSFEWVVQAVNILKTETTSASIMKKLNTLPKTLDAIIVEVISSVDLTHRDTRSLLAWMLVSQRPLLLSEIRQLFEIDSAKAIRAPRTTRVEDDVVNALGPLITIRDGFVRFSNPMFKADLLGRASSVTDFKNTGAFPFHIQEAHYDMTVRCLAYVKMSLTRPAEPTLSLLNEGELDELFAQYDLLQYAARYWAWHFEASPMHEPTVQHKLTGGFKSIFPHTTMLAIIEGSCFTSQSSSQDAINHHLLTLSVRRMVLGENSEAVLQTLLNLAVLKENILYADEVNEYYYEAWKTSQFLKLTVIATKCAQRYITRTSTIKITSQSTVATRRSETLEYVISYYRETRQSQTEILKYLEILVSLYVTMGKTERVTSLRKQIYDINVQLYGRAAPQTTLSRDAMVITISSSNSAESSEVIEKITESSYHEASHTLAVSDPKRTELTWSMIDIYTRRNDSRRAEELLIWLWQSWTHHGVKNQDSKTHQQRTDIALHYVQFLKTHDRKAEAENILRGVVTDLEHTDTDDEELLKRRKVIGNELTALGSVTAARGVFANLWAHYVNTGKTETSEAKSVSLHLEETTSRGVTQGLTETDTESQRQVFDSVMTKTTTTKVDTLMVQRSISLVETYYQEQRWDQVISVSSITIARLWTGWASSEIRTSLPTSYLEETVTVIRRLYASYLKTNQTEKAEETVRKLFYGVLSTQKTCDDLLISTSKELVDFYESRGMWEKTIVVYKDFYADIEKRKGKTDALTIKTLYNIGDSGIRINDTKSAEFAFSTIYTSLGSDVCHREAVRAAQTVIVIYEQQRRYTEARKVYSSIWQMFLKHGKDYDLQPDWSADLYEKYVRNLKLDPKAEYEIVRQLTVEYRKALVRCYGVKHKSTIKATIRLAEISEEKSEHRQEAIAMYEEADKQSREVTTGQLSQSTLDSITYSRKRLPHLYSTSDLATSSKAIPLYEAQWQTYHAEKGHSHGDALKWLSLLAIAHAKQDTPDAKSRAISTLRTSVVNILKNEKDSQRLWDSGVRVASIYIKAGLKTEGEQLLQQLRSQIIFGDSPESKDLGFTAGNLERRTWVFFVSFQCTLQDTKQMATMADLINEVFLYDSYRRLLSQKAAFLETLGYGARLLQFMRDINDETSHARVEKEFLDYFGANLSASKSFNIAVLREFFEIVLLDVHRQDIDVKILNAGYNATAIYYDKGRHTEAHDMAFLADRFQQFVGGYDSVEKSTIGMKIALLAAGYNKTKVTDGKMKSAMTELSGSITKQIVKESRANRILLVEIPLKDLSALAGLLGELGNLDDLEYMLNLLWQSRATRTSWPAATVVSLGRRLVELKFARGQHSSAINLCEDMCYNVRRVWGALDATTLDMHILLAELFTTSDQHHKAMQVHEAVLRDAVSDKGEELDQTQAAAIAVRHLDLLKRTYQRLGKWDKQPQAYVDLYQQLAHIFGSEEHWKNARVQPIEKWSAKGADSLGIWTKPNTFEWVESEGKRKHVNYLRRSLGITGSWSFQSGKLTRSCISRSEVAAK</sequence>
<organism evidence="3 4">
    <name type="scientific">Cadophora malorum</name>
    <dbReference type="NCBI Taxonomy" id="108018"/>
    <lineage>
        <taxon>Eukaryota</taxon>
        <taxon>Fungi</taxon>
        <taxon>Dikarya</taxon>
        <taxon>Ascomycota</taxon>
        <taxon>Pezizomycotina</taxon>
        <taxon>Leotiomycetes</taxon>
        <taxon>Helotiales</taxon>
        <taxon>Ploettnerulaceae</taxon>
        <taxon>Cadophora</taxon>
    </lineage>
</organism>